<dbReference type="STRING" id="158189.SpiBuddy_2542"/>
<dbReference type="SUPFAM" id="SSF143631">
    <property type="entry name" value="ApbE-like"/>
    <property type="match status" value="1"/>
</dbReference>
<dbReference type="InterPro" id="IPR003374">
    <property type="entry name" value="ApbE-like_sf"/>
</dbReference>
<evidence type="ECO:0000256" key="4">
    <source>
        <dbReference type="ARBA" id="ARBA00022679"/>
    </source>
</evidence>
<keyword evidence="13" id="KW-1185">Reference proteome</keyword>
<evidence type="ECO:0000256" key="10">
    <source>
        <dbReference type="PIRNR" id="PIRNR006268"/>
    </source>
</evidence>
<evidence type="ECO:0000256" key="2">
    <source>
        <dbReference type="ARBA" id="ARBA00016337"/>
    </source>
</evidence>
<feature type="binding site" evidence="11">
    <location>
        <position position="264"/>
    </location>
    <ligand>
        <name>Mg(2+)</name>
        <dbReference type="ChEBI" id="CHEBI:18420"/>
    </ligand>
</feature>
<feature type="binding site" evidence="11">
    <location>
        <position position="146"/>
    </location>
    <ligand>
        <name>Mg(2+)</name>
        <dbReference type="ChEBI" id="CHEBI:18420"/>
    </ligand>
</feature>
<dbReference type="PANTHER" id="PTHR30040">
    <property type="entry name" value="THIAMINE BIOSYNTHESIS LIPOPROTEIN APBE"/>
    <property type="match status" value="1"/>
</dbReference>
<dbReference type="GO" id="GO:0016740">
    <property type="term" value="F:transferase activity"/>
    <property type="evidence" value="ECO:0007669"/>
    <property type="project" value="UniProtKB-UniRule"/>
</dbReference>
<comment type="cofactor">
    <cofactor evidence="11">
        <name>Mg(2+)</name>
        <dbReference type="ChEBI" id="CHEBI:18420"/>
    </cofactor>
    <cofactor evidence="11">
        <name>Mn(2+)</name>
        <dbReference type="ChEBI" id="CHEBI:29035"/>
    </cofactor>
    <text evidence="11">Magnesium. Can also use manganese.</text>
</comment>
<evidence type="ECO:0000313" key="13">
    <source>
        <dbReference type="Proteomes" id="UP000008466"/>
    </source>
</evidence>
<dbReference type="eggNOG" id="COG1477">
    <property type="taxonomic scope" value="Bacteria"/>
</dbReference>
<dbReference type="KEGG" id="sbu:SpiBuddy_2542"/>
<protein>
    <recommendedName>
        <fullName evidence="2 10">FAD:protein FMN transferase</fullName>
        <ecNumber evidence="1 10">2.7.1.180</ecNumber>
    </recommendedName>
    <alternativeName>
        <fullName evidence="8 10">Flavin transferase</fullName>
    </alternativeName>
</protein>
<dbReference type="Gene3D" id="3.10.520.10">
    <property type="entry name" value="ApbE-like domains"/>
    <property type="match status" value="1"/>
</dbReference>
<evidence type="ECO:0000256" key="1">
    <source>
        <dbReference type="ARBA" id="ARBA00011955"/>
    </source>
</evidence>
<evidence type="ECO:0000256" key="9">
    <source>
        <dbReference type="ARBA" id="ARBA00048540"/>
    </source>
</evidence>
<comment type="catalytic activity">
    <reaction evidence="9 10">
        <text>L-threonyl-[protein] + FAD = FMN-L-threonyl-[protein] + AMP + H(+)</text>
        <dbReference type="Rhea" id="RHEA:36847"/>
        <dbReference type="Rhea" id="RHEA-COMP:11060"/>
        <dbReference type="Rhea" id="RHEA-COMP:11061"/>
        <dbReference type="ChEBI" id="CHEBI:15378"/>
        <dbReference type="ChEBI" id="CHEBI:30013"/>
        <dbReference type="ChEBI" id="CHEBI:57692"/>
        <dbReference type="ChEBI" id="CHEBI:74257"/>
        <dbReference type="ChEBI" id="CHEBI:456215"/>
        <dbReference type="EC" id="2.7.1.180"/>
    </reaction>
</comment>
<dbReference type="PANTHER" id="PTHR30040:SF2">
    <property type="entry name" value="FAD:PROTEIN FMN TRANSFERASE"/>
    <property type="match status" value="1"/>
</dbReference>
<dbReference type="RefSeq" id="WP_013608198.1">
    <property type="nucleotide sequence ID" value="NC_015152.1"/>
</dbReference>
<dbReference type="GO" id="GO:0046872">
    <property type="term" value="F:metal ion binding"/>
    <property type="evidence" value="ECO:0007669"/>
    <property type="project" value="UniProtKB-UniRule"/>
</dbReference>
<keyword evidence="4 10" id="KW-0808">Transferase</keyword>
<name>F0RSF3_SPHGB</name>
<keyword evidence="6 10" id="KW-0274">FAD</keyword>
<accession>F0RSF3</accession>
<keyword evidence="12" id="KW-0449">Lipoprotein</keyword>
<dbReference type="InterPro" id="IPR024932">
    <property type="entry name" value="ApbE"/>
</dbReference>
<dbReference type="PIRSF" id="PIRSF006268">
    <property type="entry name" value="ApbE"/>
    <property type="match status" value="1"/>
</dbReference>
<dbReference type="HOGENOM" id="CLU_044403_1_0_12"/>
<reference evidence="13" key="1">
    <citation type="submission" date="2011-02" db="EMBL/GenBank/DDBJ databases">
        <title>Complete sequence of Spirochaeta sp. Buddy.</title>
        <authorList>
            <person name="Lucas S."/>
            <person name="Copeland A."/>
            <person name="Lapidus A."/>
            <person name="Cheng J.-F."/>
            <person name="Goodwin L."/>
            <person name="Pitluck S."/>
            <person name="Zeytun A."/>
            <person name="Detter J.C."/>
            <person name="Han C."/>
            <person name="Tapia R."/>
            <person name="Land M."/>
            <person name="Hauser L."/>
            <person name="Kyrpides N."/>
            <person name="Ivanova N."/>
            <person name="Mikhailova N."/>
            <person name="Pagani I."/>
            <person name="Ritalahti K.M."/>
            <person name="Loeffler F.E."/>
            <person name="Woyke T."/>
        </authorList>
    </citation>
    <scope>NUCLEOTIDE SEQUENCE [LARGE SCALE GENOMIC DNA]</scope>
    <source>
        <strain evidence="13">ATCC BAA-1886 / DSM 22777 / Buddy</strain>
    </source>
</reference>
<keyword evidence="5 10" id="KW-0479">Metal-binding</keyword>
<sequence>MHWYEASLAVMHTQLTCKAYGKQPEAAVEAAFAEVQRLELVFSRFLAQSEISQINAHAGKGMVDVSLDTIQVLEEAISIGNLSHGLFDVTIAPLMNLWDFTHAKSSPSPRAIEEVLMHVDYRKLEVSAHAHRAGLRESGMLLDVGGLAKGYAADCAKQVLKVWGITSAYINIGGNVMLLGAKPDESAWKVGIRHPRVASSLVGAIAERDVSVVTSGDYERFFIDSEGTWYHHIVNPKTGYSARSGLLSLTVVCPRSLHADALSTTLFIAGLEGSIKLLEQLPGVGIFAIDETMHGWITESLIPAFQPVTGLELSLLKV</sequence>
<keyword evidence="3 10" id="KW-0285">Flavoprotein</keyword>
<evidence type="ECO:0000256" key="6">
    <source>
        <dbReference type="ARBA" id="ARBA00022827"/>
    </source>
</evidence>
<proteinExistence type="inferred from homology"/>
<keyword evidence="7 10" id="KW-0460">Magnesium</keyword>
<comment type="similarity">
    <text evidence="10">Belongs to the ApbE family.</text>
</comment>
<evidence type="ECO:0000256" key="3">
    <source>
        <dbReference type="ARBA" id="ARBA00022630"/>
    </source>
</evidence>
<dbReference type="Proteomes" id="UP000008466">
    <property type="component" value="Chromosome"/>
</dbReference>
<dbReference type="AlphaFoldDB" id="F0RSF3"/>
<evidence type="ECO:0000256" key="7">
    <source>
        <dbReference type="ARBA" id="ARBA00022842"/>
    </source>
</evidence>
<dbReference type="EMBL" id="CP002541">
    <property type="protein sequence ID" value="ADY14353.1"/>
    <property type="molecule type" value="Genomic_DNA"/>
</dbReference>
<evidence type="ECO:0000313" key="12">
    <source>
        <dbReference type="EMBL" id="ADY14353.1"/>
    </source>
</evidence>
<dbReference type="EC" id="2.7.1.180" evidence="1 10"/>
<evidence type="ECO:0000256" key="8">
    <source>
        <dbReference type="ARBA" id="ARBA00031306"/>
    </source>
</evidence>
<evidence type="ECO:0000256" key="5">
    <source>
        <dbReference type="ARBA" id="ARBA00022723"/>
    </source>
</evidence>
<evidence type="ECO:0000256" key="11">
    <source>
        <dbReference type="PIRSR" id="PIRSR006268-2"/>
    </source>
</evidence>
<gene>
    <name evidence="12" type="ordered locus">SpiBuddy_2542</name>
</gene>
<organism evidence="12 13">
    <name type="scientific">Sphaerochaeta globosa (strain ATCC BAA-1886 / DSM 22777 / Buddy)</name>
    <name type="common">Spirochaeta sp. (strain Buddy)</name>
    <dbReference type="NCBI Taxonomy" id="158189"/>
    <lineage>
        <taxon>Bacteria</taxon>
        <taxon>Pseudomonadati</taxon>
        <taxon>Spirochaetota</taxon>
        <taxon>Spirochaetia</taxon>
        <taxon>Spirochaetales</taxon>
        <taxon>Sphaerochaetaceae</taxon>
        <taxon>Sphaerochaeta</taxon>
    </lineage>
</organism>
<feature type="binding site" evidence="11">
    <location>
        <position position="260"/>
    </location>
    <ligand>
        <name>Mg(2+)</name>
        <dbReference type="ChEBI" id="CHEBI:18420"/>
    </ligand>
</feature>
<dbReference type="Pfam" id="PF02424">
    <property type="entry name" value="ApbE"/>
    <property type="match status" value="1"/>
</dbReference>